<dbReference type="PRINTS" id="PR00726">
    <property type="entry name" value="LEXASERPTASE"/>
</dbReference>
<dbReference type="RefSeq" id="WP_106756242.1">
    <property type="nucleotide sequence ID" value="NZ_PXWF02000054.1"/>
</dbReference>
<dbReference type="Pfam" id="PF00717">
    <property type="entry name" value="Peptidase_S24"/>
    <property type="match status" value="1"/>
</dbReference>
<dbReference type="GO" id="GO:0006355">
    <property type="term" value="P:regulation of DNA-templated transcription"/>
    <property type="evidence" value="ECO:0007669"/>
    <property type="project" value="InterPro"/>
</dbReference>
<dbReference type="OrthoDB" id="9802364at2"/>
<comment type="caution">
    <text evidence="9">The sequence shown here is derived from an EMBL/GenBank/DDBJ whole genome shotgun (WGS) entry which is preliminary data.</text>
</comment>
<dbReference type="GO" id="GO:0003677">
    <property type="term" value="F:DNA binding"/>
    <property type="evidence" value="ECO:0007669"/>
    <property type="project" value="InterPro"/>
</dbReference>
<sequence>MRKFPEHPFGYGAIDGPASLAHAPPPCQHQHLAHKITAGFPSPAADYIEDGLDLNEYLVPNKCASFLFTVAGDSMRDAGILDGDKVIVDRSVPPTHGKIVIAVIDSEYTLKRLHSVDGTIELRSENPAYASIRMVEGSTLEVWGVVVGSIRRYRG</sequence>
<evidence type="ECO:0000256" key="2">
    <source>
        <dbReference type="ARBA" id="ARBA00022763"/>
    </source>
</evidence>
<dbReference type="AlphaFoldDB" id="A0A2U2I5E8"/>
<dbReference type="NCBIfam" id="NF007621">
    <property type="entry name" value="PRK10276.1"/>
    <property type="match status" value="1"/>
</dbReference>
<gene>
    <name evidence="9" type="ORF">C7C56_004220</name>
</gene>
<keyword evidence="2" id="KW-0227">DNA damage</keyword>
<proteinExistence type="inferred from homology"/>
<evidence type="ECO:0000256" key="4">
    <source>
        <dbReference type="ARBA" id="ARBA00022813"/>
    </source>
</evidence>
<evidence type="ECO:0000256" key="3">
    <source>
        <dbReference type="ARBA" id="ARBA00022801"/>
    </source>
</evidence>
<evidence type="ECO:0000256" key="1">
    <source>
        <dbReference type="ARBA" id="ARBA00007484"/>
    </source>
</evidence>
<dbReference type="EMBL" id="PXWF02000054">
    <property type="protein sequence ID" value="PWF54981.1"/>
    <property type="molecule type" value="Genomic_DNA"/>
</dbReference>
<dbReference type="Gene3D" id="2.10.109.10">
    <property type="entry name" value="Umud Fragment, subunit A"/>
    <property type="match status" value="1"/>
</dbReference>
<name>A0A2U2I5E8_9BURK</name>
<accession>A0A2U2I5E8</accession>
<dbReference type="SUPFAM" id="SSF51306">
    <property type="entry name" value="LexA/Signal peptidase"/>
    <property type="match status" value="1"/>
</dbReference>
<keyword evidence="5" id="KW-0234">DNA repair</keyword>
<dbReference type="InterPro" id="IPR015927">
    <property type="entry name" value="Peptidase_S24_S26A/B/C"/>
</dbReference>
<reference evidence="9 10" key="1">
    <citation type="submission" date="2018-04" db="EMBL/GenBank/DDBJ databases">
        <title>Massilia violaceinigra sp. nov., a novel purple-pigmented bacterium isolated from Tianshan glacier, Xinjiang, China.</title>
        <authorList>
            <person name="Wang H."/>
        </authorList>
    </citation>
    <scope>NUCLEOTIDE SEQUENCE [LARGE SCALE GENOMIC DNA]</scope>
    <source>
        <strain evidence="9 10">B448-2</strain>
    </source>
</reference>
<keyword evidence="10" id="KW-1185">Reference proteome</keyword>
<feature type="domain" description="Peptidase S24/S26A/S26B/S26C" evidence="8">
    <location>
        <begin position="34"/>
        <end position="147"/>
    </location>
</feature>
<protein>
    <submittedName>
        <fullName evidence="9">Peptidase</fullName>
    </submittedName>
</protein>
<dbReference type="PANTHER" id="PTHR33516">
    <property type="entry name" value="LEXA REPRESSOR"/>
    <property type="match status" value="1"/>
</dbReference>
<comment type="similarity">
    <text evidence="1 7">Belongs to the peptidase S24 family.</text>
</comment>
<dbReference type="Proteomes" id="UP000241421">
    <property type="component" value="Unassembled WGS sequence"/>
</dbReference>
<evidence type="ECO:0000259" key="8">
    <source>
        <dbReference type="Pfam" id="PF00717"/>
    </source>
</evidence>
<dbReference type="GO" id="GO:0016787">
    <property type="term" value="F:hydrolase activity"/>
    <property type="evidence" value="ECO:0007669"/>
    <property type="project" value="UniProtKB-KW"/>
</dbReference>
<dbReference type="InterPro" id="IPR050077">
    <property type="entry name" value="LexA_repressor"/>
</dbReference>
<evidence type="ECO:0000313" key="10">
    <source>
        <dbReference type="Proteomes" id="UP000241421"/>
    </source>
</evidence>
<evidence type="ECO:0000256" key="7">
    <source>
        <dbReference type="RuleBase" id="RU003991"/>
    </source>
</evidence>
<evidence type="ECO:0000256" key="5">
    <source>
        <dbReference type="ARBA" id="ARBA00023204"/>
    </source>
</evidence>
<dbReference type="InterPro" id="IPR039418">
    <property type="entry name" value="LexA-like"/>
</dbReference>
<dbReference type="GO" id="GO:0006281">
    <property type="term" value="P:DNA repair"/>
    <property type="evidence" value="ECO:0007669"/>
    <property type="project" value="UniProtKB-KW"/>
</dbReference>
<organism evidence="9 10">
    <name type="scientific">Massilia glaciei</name>
    <dbReference type="NCBI Taxonomy" id="1524097"/>
    <lineage>
        <taxon>Bacteria</taxon>
        <taxon>Pseudomonadati</taxon>
        <taxon>Pseudomonadota</taxon>
        <taxon>Betaproteobacteria</taxon>
        <taxon>Burkholderiales</taxon>
        <taxon>Oxalobacteraceae</taxon>
        <taxon>Telluria group</taxon>
        <taxon>Massilia</taxon>
    </lineage>
</organism>
<dbReference type="GO" id="GO:0009432">
    <property type="term" value="P:SOS response"/>
    <property type="evidence" value="ECO:0007669"/>
    <property type="project" value="UniProtKB-KW"/>
</dbReference>
<evidence type="ECO:0000313" key="9">
    <source>
        <dbReference type="EMBL" id="PWF54981.1"/>
    </source>
</evidence>
<dbReference type="InterPro" id="IPR006197">
    <property type="entry name" value="Peptidase_S24_LexA"/>
</dbReference>
<dbReference type="InterPro" id="IPR036286">
    <property type="entry name" value="LexA/Signal_pep-like_sf"/>
</dbReference>
<keyword evidence="4 7" id="KW-0068">Autocatalytic cleavage</keyword>
<keyword evidence="6" id="KW-0742">SOS response</keyword>
<dbReference type="PANTHER" id="PTHR33516:SF2">
    <property type="entry name" value="LEXA REPRESSOR-RELATED"/>
    <property type="match status" value="1"/>
</dbReference>
<evidence type="ECO:0000256" key="6">
    <source>
        <dbReference type="ARBA" id="ARBA00023236"/>
    </source>
</evidence>
<dbReference type="CDD" id="cd06529">
    <property type="entry name" value="S24_LexA-like"/>
    <property type="match status" value="1"/>
</dbReference>
<keyword evidence="3 7" id="KW-0378">Hydrolase</keyword>